<gene>
    <name evidence="1" type="ORF">SAMN05421541_102188</name>
</gene>
<keyword evidence="2" id="KW-1185">Reference proteome</keyword>
<name>A0A1I2BA52_9ACTN</name>
<accession>A0A1I2BA52</accession>
<reference evidence="1 2" key="1">
    <citation type="submission" date="2016-10" db="EMBL/GenBank/DDBJ databases">
        <authorList>
            <person name="de Groot N.N."/>
        </authorList>
    </citation>
    <scope>NUCLEOTIDE SEQUENCE [LARGE SCALE GENOMIC DNA]</scope>
    <source>
        <strain evidence="1 2">DSM 43019</strain>
    </source>
</reference>
<organism evidence="1 2">
    <name type="scientific">Actinoplanes philippinensis</name>
    <dbReference type="NCBI Taxonomy" id="35752"/>
    <lineage>
        <taxon>Bacteria</taxon>
        <taxon>Bacillati</taxon>
        <taxon>Actinomycetota</taxon>
        <taxon>Actinomycetes</taxon>
        <taxon>Micromonosporales</taxon>
        <taxon>Micromonosporaceae</taxon>
        <taxon>Actinoplanes</taxon>
    </lineage>
</organism>
<dbReference type="STRING" id="35752.SAMN05421541_102188"/>
<dbReference type="EMBL" id="FONV01000002">
    <property type="protein sequence ID" value="SFE52778.1"/>
    <property type="molecule type" value="Genomic_DNA"/>
</dbReference>
<dbReference type="AlphaFoldDB" id="A0A1I2BA52"/>
<evidence type="ECO:0000313" key="1">
    <source>
        <dbReference type="EMBL" id="SFE52778.1"/>
    </source>
</evidence>
<dbReference type="RefSeq" id="WP_093610286.1">
    <property type="nucleotide sequence ID" value="NZ_BOMT01000016.1"/>
</dbReference>
<protein>
    <submittedName>
        <fullName evidence="1">Uncharacterized protein</fullName>
    </submittedName>
</protein>
<dbReference type="Proteomes" id="UP000199645">
    <property type="component" value="Unassembled WGS sequence"/>
</dbReference>
<proteinExistence type="predicted"/>
<evidence type="ECO:0000313" key="2">
    <source>
        <dbReference type="Proteomes" id="UP000199645"/>
    </source>
</evidence>
<sequence length="124" mass="14337">MSDRIPFDRLGYDDQDAIRSWLRDHRVNPDRVPIDAVPEFDPAAGEWRIPVYWHDQSGHMRLCDDSHTVRTLVVRRRELRPLPWPRVRLHLQWVPGESTISIGGVDLTPYVSDVQFGRGGDGRG</sequence>